<name>A0AAW6TCC8_FAUOS</name>
<dbReference type="AlphaFoldDB" id="A0AAW6TCC8"/>
<protein>
    <submittedName>
        <fullName evidence="1">AbiV family abortive infection protein</fullName>
    </submittedName>
</protein>
<comment type="caution">
    <text evidence="1">The sequence shown here is derived from an EMBL/GenBank/DDBJ whole genome shotgun (WGS) entry which is preliminary data.</text>
</comment>
<dbReference type="Pfam" id="PF18728">
    <property type="entry name" value="HEPN_AbiV"/>
    <property type="match status" value="1"/>
</dbReference>
<sequence>MKSTGHHIAYEASLSISDGYTGLQSRDEYNAAIMHIFDLIKASYTLLMTDSAAPSLFLSITVFEEIAKVHAGHMRSKEELETKQRVKRSKDPLFNHGKKHRISIDPLFLSSERLYTSIGKERVEEIIMDYETGKYSALREKSLYFSRTNECLHIPSRFISINLSAEHLLIAIELFGELFWGMTAVASIASDETDEIFLRVTKILIQ</sequence>
<dbReference type="InterPro" id="IPR030987">
    <property type="entry name" value="AbiV"/>
</dbReference>
<proteinExistence type="predicted"/>
<accession>A0AAW6TCC8</accession>
<dbReference type="EMBL" id="SSCJ01000007">
    <property type="protein sequence ID" value="MDI4510288.1"/>
    <property type="molecule type" value="Genomic_DNA"/>
</dbReference>
<reference evidence="1" key="1">
    <citation type="submission" date="2019-04" db="EMBL/GenBank/DDBJ databases">
        <title>Moraxella osloensis CCUG 73412, isolated from corneal scrapings as causative agent of keratitis.</title>
        <authorList>
            <person name="Connolly G."/>
            <person name="Jaen-Luchoro D."/>
            <person name="Pinyeiro-Iglesias B."/>
            <person name="Curry A."/>
            <person name="Knowles S."/>
            <person name="Moore E.R.B."/>
        </authorList>
    </citation>
    <scope>NUCLEOTIDE SEQUENCE</scope>
    <source>
        <strain evidence="1">CCUG 73412</strain>
    </source>
</reference>
<evidence type="ECO:0000313" key="1">
    <source>
        <dbReference type="EMBL" id="MDI4510288.1"/>
    </source>
</evidence>
<gene>
    <name evidence="1" type="ORF">E6P75_08725</name>
</gene>
<dbReference type="NCBIfam" id="TIGR04498">
    <property type="entry name" value="AbiV_defense"/>
    <property type="match status" value="1"/>
</dbReference>
<organism evidence="1">
    <name type="scientific">Faucicola osloensis</name>
    <name type="common">Moraxella osloensis</name>
    <dbReference type="NCBI Taxonomy" id="34062"/>
    <lineage>
        <taxon>Bacteria</taxon>
        <taxon>Pseudomonadati</taxon>
        <taxon>Pseudomonadota</taxon>
        <taxon>Gammaproteobacteria</taxon>
        <taxon>Moraxellales</taxon>
        <taxon>Moraxellaceae</taxon>
        <taxon>Faucicola</taxon>
    </lineage>
</organism>